<dbReference type="SMART" id="SM00360">
    <property type="entry name" value="RRM"/>
    <property type="match status" value="1"/>
</dbReference>
<gene>
    <name evidence="3" type="ORF">SAMN02949497_3209</name>
</gene>
<dbReference type="AlphaFoldDB" id="A0A1Y6D640"/>
<dbReference type="PROSITE" id="PS50102">
    <property type="entry name" value="RRM"/>
    <property type="match status" value="1"/>
</dbReference>
<feature type="domain" description="RRM" evidence="2">
    <location>
        <begin position="2"/>
        <end position="79"/>
    </location>
</feature>
<keyword evidence="1" id="KW-0694">RNA-binding</keyword>
<dbReference type="InterPro" id="IPR050502">
    <property type="entry name" value="Euk_RNA-bind_prot"/>
</dbReference>
<evidence type="ECO:0000313" key="4">
    <source>
        <dbReference type="Proteomes" id="UP000192923"/>
    </source>
</evidence>
<evidence type="ECO:0000256" key="1">
    <source>
        <dbReference type="ARBA" id="ARBA00022884"/>
    </source>
</evidence>
<dbReference type="OrthoDB" id="9798855at2"/>
<dbReference type="PANTHER" id="PTHR48025:SF1">
    <property type="entry name" value="RRM DOMAIN-CONTAINING PROTEIN"/>
    <property type="match status" value="1"/>
</dbReference>
<protein>
    <submittedName>
        <fullName evidence="3">RNA recognition motif. (A.k.a. RRM, RBD, or RNP domain)</fullName>
    </submittedName>
</protein>
<name>A0A1Y6D640_9GAMM</name>
<evidence type="ECO:0000259" key="2">
    <source>
        <dbReference type="PROSITE" id="PS50102"/>
    </source>
</evidence>
<dbReference type="Proteomes" id="UP000192923">
    <property type="component" value="Unassembled WGS sequence"/>
</dbReference>
<dbReference type="InterPro" id="IPR035979">
    <property type="entry name" value="RBD_domain_sf"/>
</dbReference>
<reference evidence="3 4" key="1">
    <citation type="submission" date="2016-12" db="EMBL/GenBank/DDBJ databases">
        <authorList>
            <person name="Song W.-J."/>
            <person name="Kurnit D.M."/>
        </authorList>
    </citation>
    <scope>NUCLEOTIDE SEQUENCE [LARGE SCALE GENOMIC DNA]</scope>
    <source>
        <strain evidence="3 4">175</strain>
    </source>
</reference>
<proteinExistence type="predicted"/>
<sequence>MLRIYAGNLPPDLTEQEFTALFAEHGRVRSMNLARDIFTGRCRGFGFIEMEGHEARAAISALNGFNLRGNSLRVNEERPGGRGGRKRR</sequence>
<dbReference type="RefSeq" id="WP_085214390.1">
    <property type="nucleotide sequence ID" value="NZ_AP019783.1"/>
</dbReference>
<dbReference type="SUPFAM" id="SSF54928">
    <property type="entry name" value="RNA-binding domain, RBD"/>
    <property type="match status" value="1"/>
</dbReference>
<dbReference type="InterPro" id="IPR012677">
    <property type="entry name" value="Nucleotide-bd_a/b_plait_sf"/>
</dbReference>
<dbReference type="PANTHER" id="PTHR48025">
    <property type="entry name" value="OS02G0815200 PROTEIN"/>
    <property type="match status" value="1"/>
</dbReference>
<evidence type="ECO:0000313" key="3">
    <source>
        <dbReference type="EMBL" id="SMF95834.1"/>
    </source>
</evidence>
<dbReference type="GO" id="GO:0003729">
    <property type="term" value="F:mRNA binding"/>
    <property type="evidence" value="ECO:0007669"/>
    <property type="project" value="TreeGrafter"/>
</dbReference>
<dbReference type="Pfam" id="PF00076">
    <property type="entry name" value="RRM_1"/>
    <property type="match status" value="1"/>
</dbReference>
<organism evidence="3 4">
    <name type="scientific">Methylomagnum ishizawai</name>
    <dbReference type="NCBI Taxonomy" id="1760988"/>
    <lineage>
        <taxon>Bacteria</taxon>
        <taxon>Pseudomonadati</taxon>
        <taxon>Pseudomonadota</taxon>
        <taxon>Gammaproteobacteria</taxon>
        <taxon>Methylococcales</taxon>
        <taxon>Methylococcaceae</taxon>
        <taxon>Methylomagnum</taxon>
    </lineage>
</organism>
<dbReference type="InterPro" id="IPR000504">
    <property type="entry name" value="RRM_dom"/>
</dbReference>
<dbReference type="EMBL" id="FXAM01000001">
    <property type="protein sequence ID" value="SMF95834.1"/>
    <property type="molecule type" value="Genomic_DNA"/>
</dbReference>
<accession>A0A1Y6D640</accession>
<keyword evidence="4" id="KW-1185">Reference proteome</keyword>
<dbReference type="Gene3D" id="3.30.70.330">
    <property type="match status" value="1"/>
</dbReference>
<dbReference type="STRING" id="1760988.SAMN02949497_3209"/>